<comment type="pathway">
    <text evidence="1 11">Purine metabolism; 7-cyano-7-deazaguanine biosynthesis.</text>
</comment>
<feature type="binding site" evidence="11">
    <location>
        <position position="221"/>
    </location>
    <ligand>
        <name>Zn(2+)</name>
        <dbReference type="ChEBI" id="CHEBI:29105"/>
    </ligand>
</feature>
<evidence type="ECO:0000256" key="4">
    <source>
        <dbReference type="ARBA" id="ARBA00022741"/>
    </source>
</evidence>
<comment type="function">
    <text evidence="11">Catalyzes the ATP-dependent conversion of 7-carboxy-7-deazaguanine (CDG) to 7-cyano-7-deazaguanine (preQ(0)).</text>
</comment>
<feature type="binding site" evidence="11">
    <location>
        <position position="203"/>
    </location>
    <ligand>
        <name>Zn(2+)</name>
        <dbReference type="ChEBI" id="CHEBI:29105"/>
    </ligand>
</feature>
<dbReference type="AlphaFoldDB" id="A0A7X0H3P7"/>
<dbReference type="EC" id="6.3.4.20" evidence="9 11"/>
<dbReference type="GO" id="GO:0016879">
    <property type="term" value="F:ligase activity, forming carbon-nitrogen bonds"/>
    <property type="evidence" value="ECO:0007669"/>
    <property type="project" value="UniProtKB-UniRule"/>
</dbReference>
<evidence type="ECO:0000256" key="3">
    <source>
        <dbReference type="ARBA" id="ARBA00022723"/>
    </source>
</evidence>
<dbReference type="PANTHER" id="PTHR42914:SF1">
    <property type="entry name" value="7-CYANO-7-DEAZAGUANINE SYNTHASE"/>
    <property type="match status" value="1"/>
</dbReference>
<reference evidence="12 13" key="1">
    <citation type="submission" date="2020-08" db="EMBL/GenBank/DDBJ databases">
        <title>Genomic Encyclopedia of Type Strains, Phase IV (KMG-IV): sequencing the most valuable type-strain genomes for metagenomic binning, comparative biology and taxonomic classification.</title>
        <authorList>
            <person name="Goeker M."/>
        </authorList>
    </citation>
    <scope>NUCLEOTIDE SEQUENCE [LARGE SCALE GENOMIC DNA]</scope>
    <source>
        <strain evidence="12 13">DSM 103725</strain>
    </source>
</reference>
<comment type="caution">
    <text evidence="12">The sequence shown here is derived from an EMBL/GenBank/DDBJ whole genome shotgun (WGS) entry which is preliminary data.</text>
</comment>
<comment type="catalytic activity">
    <reaction evidence="10 11">
        <text>7-carboxy-7-carbaguanine + NH4(+) + 2 ATP = 7-cyano-7-carbaguanine + 2 AMP + 2 diphosphate + 2 H(+)</text>
        <dbReference type="Rhea" id="RHEA:27982"/>
        <dbReference type="ChEBI" id="CHEBI:15378"/>
        <dbReference type="ChEBI" id="CHEBI:28938"/>
        <dbReference type="ChEBI" id="CHEBI:30616"/>
        <dbReference type="ChEBI" id="CHEBI:33019"/>
        <dbReference type="ChEBI" id="CHEBI:45075"/>
        <dbReference type="ChEBI" id="CHEBI:61036"/>
        <dbReference type="ChEBI" id="CHEBI:456215"/>
        <dbReference type="EC" id="6.3.4.20"/>
    </reaction>
</comment>
<dbReference type="PANTHER" id="PTHR42914">
    <property type="entry name" value="7-CYANO-7-DEAZAGUANINE SYNTHASE"/>
    <property type="match status" value="1"/>
</dbReference>
<evidence type="ECO:0000313" key="12">
    <source>
        <dbReference type="EMBL" id="MBB6428708.1"/>
    </source>
</evidence>
<dbReference type="RefSeq" id="WP_184676087.1">
    <property type="nucleotide sequence ID" value="NZ_JACHGY010000001.1"/>
</dbReference>
<feature type="binding site" evidence="11">
    <location>
        <begin position="16"/>
        <end position="26"/>
    </location>
    <ligand>
        <name>ATP</name>
        <dbReference type="ChEBI" id="CHEBI:30616"/>
    </ligand>
</feature>
<name>A0A7X0H3P7_9BACT</name>
<dbReference type="UniPathway" id="UPA00391"/>
<feature type="binding site" evidence="11">
    <location>
        <position position="215"/>
    </location>
    <ligand>
        <name>Zn(2+)</name>
        <dbReference type="ChEBI" id="CHEBI:29105"/>
    </ligand>
</feature>
<dbReference type="GO" id="GO:0005524">
    <property type="term" value="F:ATP binding"/>
    <property type="evidence" value="ECO:0007669"/>
    <property type="project" value="UniProtKB-UniRule"/>
</dbReference>
<keyword evidence="6 11" id="KW-0862">Zinc</keyword>
<evidence type="ECO:0000256" key="9">
    <source>
        <dbReference type="ARBA" id="ARBA00039149"/>
    </source>
</evidence>
<dbReference type="InterPro" id="IPR018317">
    <property type="entry name" value="QueC"/>
</dbReference>
<dbReference type="PIRSF" id="PIRSF006293">
    <property type="entry name" value="ExsB"/>
    <property type="match status" value="1"/>
</dbReference>
<comment type="cofactor">
    <cofactor evidence="11">
        <name>Zn(2+)</name>
        <dbReference type="ChEBI" id="CHEBI:29105"/>
    </cofactor>
    <text evidence="11">Binds 1 zinc ion per subunit.</text>
</comment>
<dbReference type="CDD" id="cd01995">
    <property type="entry name" value="QueC-like"/>
    <property type="match status" value="1"/>
</dbReference>
<keyword evidence="4 11" id="KW-0547">Nucleotide-binding</keyword>
<dbReference type="NCBIfam" id="TIGR00364">
    <property type="entry name" value="7-cyano-7-deazaguanine synthase QueC"/>
    <property type="match status" value="1"/>
</dbReference>
<keyword evidence="5 11" id="KW-0671">Queuosine biosynthesis</keyword>
<comment type="similarity">
    <text evidence="8 11">Belongs to the QueC family.</text>
</comment>
<evidence type="ECO:0000256" key="11">
    <source>
        <dbReference type="HAMAP-Rule" id="MF_01633"/>
    </source>
</evidence>
<dbReference type="InterPro" id="IPR014729">
    <property type="entry name" value="Rossmann-like_a/b/a_fold"/>
</dbReference>
<dbReference type="HAMAP" id="MF_01633">
    <property type="entry name" value="QueC"/>
    <property type="match status" value="1"/>
</dbReference>
<keyword evidence="13" id="KW-1185">Reference proteome</keyword>
<proteinExistence type="inferred from homology"/>
<keyword evidence="7 11" id="KW-0067">ATP-binding</keyword>
<dbReference type="Gene3D" id="3.40.50.620">
    <property type="entry name" value="HUPs"/>
    <property type="match status" value="1"/>
</dbReference>
<evidence type="ECO:0000256" key="1">
    <source>
        <dbReference type="ARBA" id="ARBA00005061"/>
    </source>
</evidence>
<organism evidence="12 13">
    <name type="scientific">Algisphaera agarilytica</name>
    <dbReference type="NCBI Taxonomy" id="1385975"/>
    <lineage>
        <taxon>Bacteria</taxon>
        <taxon>Pseudomonadati</taxon>
        <taxon>Planctomycetota</taxon>
        <taxon>Phycisphaerae</taxon>
        <taxon>Phycisphaerales</taxon>
        <taxon>Phycisphaeraceae</taxon>
        <taxon>Algisphaera</taxon>
    </lineage>
</organism>
<evidence type="ECO:0000256" key="5">
    <source>
        <dbReference type="ARBA" id="ARBA00022785"/>
    </source>
</evidence>
<keyword evidence="2 11" id="KW-0436">Ligase</keyword>
<feature type="binding site" evidence="11">
    <location>
        <position position="218"/>
    </location>
    <ligand>
        <name>Zn(2+)</name>
        <dbReference type="ChEBI" id="CHEBI:29105"/>
    </ligand>
</feature>
<evidence type="ECO:0000256" key="10">
    <source>
        <dbReference type="ARBA" id="ARBA00047890"/>
    </source>
</evidence>
<dbReference type="Pfam" id="PF06508">
    <property type="entry name" value="QueC"/>
    <property type="match status" value="1"/>
</dbReference>
<dbReference type="GO" id="GO:0008270">
    <property type="term" value="F:zinc ion binding"/>
    <property type="evidence" value="ECO:0007669"/>
    <property type="project" value="UniProtKB-UniRule"/>
</dbReference>
<keyword evidence="3 11" id="KW-0479">Metal-binding</keyword>
<sequence>MSESADHTTKRAVVLLSGGLDSVTALAVAQRDGYECHALSFDYGQRHKVELAAAQEIADAMGVASHRTAKIDLRAFGGSALTDDTLDVPKDRDDDAMSHDIPVTYVPARNTIFLSYALALAEVLESTDLFIGVNAVDYSGYPDCRPEFIASFERTANLATKAGVTADDDHHLKVHTPLIDLPKTDIIRLGLELGVDYSLTHSCYDPLGPDHIKPCGHCDACLLRIRAFEELGQHDPAMLRHHGEAWKP</sequence>
<accession>A0A7X0H3P7</accession>
<evidence type="ECO:0000256" key="2">
    <source>
        <dbReference type="ARBA" id="ARBA00022598"/>
    </source>
</evidence>
<dbReference type="Proteomes" id="UP000541810">
    <property type="component" value="Unassembled WGS sequence"/>
</dbReference>
<protein>
    <recommendedName>
        <fullName evidence="9 11">7-cyano-7-deazaguanine synthase</fullName>
        <ecNumber evidence="9 11">6.3.4.20</ecNumber>
    </recommendedName>
    <alternativeName>
        <fullName evidence="11">7-cyano-7-carbaguanine synthase</fullName>
    </alternativeName>
    <alternativeName>
        <fullName evidence="11">PreQ(0) synthase</fullName>
    </alternativeName>
    <alternativeName>
        <fullName evidence="11">Queuosine biosynthesis protein QueC</fullName>
    </alternativeName>
</protein>
<evidence type="ECO:0000256" key="6">
    <source>
        <dbReference type="ARBA" id="ARBA00022833"/>
    </source>
</evidence>
<gene>
    <name evidence="11" type="primary">queC</name>
    <name evidence="12" type="ORF">HNQ40_000514</name>
</gene>
<dbReference type="EMBL" id="JACHGY010000001">
    <property type="protein sequence ID" value="MBB6428708.1"/>
    <property type="molecule type" value="Genomic_DNA"/>
</dbReference>
<evidence type="ECO:0000256" key="7">
    <source>
        <dbReference type="ARBA" id="ARBA00022840"/>
    </source>
</evidence>
<evidence type="ECO:0000313" key="13">
    <source>
        <dbReference type="Proteomes" id="UP000541810"/>
    </source>
</evidence>
<dbReference type="SUPFAM" id="SSF52402">
    <property type="entry name" value="Adenine nucleotide alpha hydrolases-like"/>
    <property type="match status" value="1"/>
</dbReference>
<evidence type="ECO:0000256" key="8">
    <source>
        <dbReference type="ARBA" id="ARBA00037993"/>
    </source>
</evidence>
<dbReference type="GO" id="GO:0008616">
    <property type="term" value="P:tRNA queuosine(34) biosynthetic process"/>
    <property type="evidence" value="ECO:0007669"/>
    <property type="project" value="UniProtKB-UniRule"/>
</dbReference>